<keyword evidence="1" id="KW-0547">Nucleotide-binding</keyword>
<keyword evidence="3" id="KW-1133">Transmembrane helix</keyword>
<keyword evidence="3" id="KW-0472">Membrane</keyword>
<dbReference type="SUPFAM" id="SSF54197">
    <property type="entry name" value="HIT-like"/>
    <property type="match status" value="1"/>
</dbReference>
<evidence type="ECO:0000313" key="5">
    <source>
        <dbReference type="Proteomes" id="UP000257109"/>
    </source>
</evidence>
<dbReference type="PANTHER" id="PTHR12486:SF5">
    <property type="entry name" value="ADENOSINE 5'-MONOPHOSPHORAMIDASE HINT3"/>
    <property type="match status" value="1"/>
</dbReference>
<name>A0A371HZF0_MUCPR</name>
<protein>
    <submittedName>
        <fullName evidence="4">Bifunctional adenosine 5'-phosphosulfate phosphorylase/adenylylsulfatase HINT4</fullName>
    </submittedName>
</protein>
<comment type="caution">
    <text evidence="4">The sequence shown here is derived from an EMBL/GenBank/DDBJ whole genome shotgun (WGS) entry which is preliminary data.</text>
</comment>
<keyword evidence="5" id="KW-1185">Reference proteome</keyword>
<dbReference type="Proteomes" id="UP000257109">
    <property type="component" value="Unassembled WGS sequence"/>
</dbReference>
<dbReference type="PANTHER" id="PTHR12486">
    <property type="entry name" value="APRATAXIN-RELATED"/>
    <property type="match status" value="1"/>
</dbReference>
<dbReference type="OrthoDB" id="1915375at2759"/>
<evidence type="ECO:0000313" key="4">
    <source>
        <dbReference type="EMBL" id="RDY08143.1"/>
    </source>
</evidence>
<dbReference type="Gene3D" id="3.30.428.10">
    <property type="entry name" value="HIT-like"/>
    <property type="match status" value="1"/>
</dbReference>
<keyword evidence="3" id="KW-0812">Transmembrane</keyword>
<dbReference type="GO" id="GO:0000166">
    <property type="term" value="F:nucleotide binding"/>
    <property type="evidence" value="ECO:0007669"/>
    <property type="project" value="UniProtKB-KW"/>
</dbReference>
<dbReference type="Pfam" id="PF11969">
    <property type="entry name" value="DcpS_C"/>
    <property type="match status" value="1"/>
</dbReference>
<reference evidence="4" key="1">
    <citation type="submission" date="2018-05" db="EMBL/GenBank/DDBJ databases">
        <title>Draft genome of Mucuna pruriens seed.</title>
        <authorList>
            <person name="Nnadi N.E."/>
            <person name="Vos R."/>
            <person name="Hasami M.H."/>
            <person name="Devisetty U.K."/>
            <person name="Aguiy J.C."/>
        </authorList>
    </citation>
    <scope>NUCLEOTIDE SEQUENCE [LARGE SCALE GENOMIC DNA]</scope>
    <source>
        <strain evidence="4">JCA_2017</strain>
    </source>
</reference>
<gene>
    <name evidence="4" type="primary">HINT4</name>
    <name evidence="4" type="ORF">CR513_07661</name>
</gene>
<evidence type="ECO:0000256" key="2">
    <source>
        <dbReference type="ARBA" id="ARBA00022801"/>
    </source>
</evidence>
<dbReference type="InterPro" id="IPR036265">
    <property type="entry name" value="HIT-like_sf"/>
</dbReference>
<feature type="transmembrane region" description="Helical" evidence="3">
    <location>
        <begin position="151"/>
        <end position="175"/>
    </location>
</feature>
<organism evidence="4 5">
    <name type="scientific">Mucuna pruriens</name>
    <name type="common">Velvet bean</name>
    <name type="synonym">Dolichos pruriens</name>
    <dbReference type="NCBI Taxonomy" id="157652"/>
    <lineage>
        <taxon>Eukaryota</taxon>
        <taxon>Viridiplantae</taxon>
        <taxon>Streptophyta</taxon>
        <taxon>Embryophyta</taxon>
        <taxon>Tracheophyta</taxon>
        <taxon>Spermatophyta</taxon>
        <taxon>Magnoliopsida</taxon>
        <taxon>eudicotyledons</taxon>
        <taxon>Gunneridae</taxon>
        <taxon>Pentapetalae</taxon>
        <taxon>rosids</taxon>
        <taxon>fabids</taxon>
        <taxon>Fabales</taxon>
        <taxon>Fabaceae</taxon>
        <taxon>Papilionoideae</taxon>
        <taxon>50 kb inversion clade</taxon>
        <taxon>NPAAA clade</taxon>
        <taxon>indigoferoid/millettioid clade</taxon>
        <taxon>Phaseoleae</taxon>
        <taxon>Mucuna</taxon>
    </lineage>
</organism>
<accession>A0A371HZF0</accession>
<feature type="non-terminal residue" evidence="4">
    <location>
        <position position="1"/>
    </location>
</feature>
<dbReference type="EMBL" id="QJKJ01001335">
    <property type="protein sequence ID" value="RDY08143.1"/>
    <property type="molecule type" value="Genomic_DNA"/>
</dbReference>
<evidence type="ECO:0000256" key="1">
    <source>
        <dbReference type="ARBA" id="ARBA00022741"/>
    </source>
</evidence>
<proteinExistence type="predicted"/>
<dbReference type="AlphaFoldDB" id="A0A371HZF0"/>
<dbReference type="STRING" id="157652.A0A371HZF0"/>
<dbReference type="GO" id="GO:0016787">
    <property type="term" value="F:hydrolase activity"/>
    <property type="evidence" value="ECO:0007669"/>
    <property type="project" value="UniProtKB-KW"/>
</dbReference>
<sequence>MAGATASCVFCAIATNTISNNTVLHSFRDLKLQDDKVVAFQDIRPSAFRLMQNFNLLISLLTNFSFVTNLNLETFRHYLVIPVAHIPTVKDLKRKTDDYSLVCHMLEVGRMLLHRDAPQALQYRFGFHQPPLNTVDHLHLHCLALPFTPRYFFIFMVTVYLDLSCILHGWLNLILCEL</sequence>
<keyword evidence="2" id="KW-0378">Hydrolase</keyword>
<evidence type="ECO:0000256" key="3">
    <source>
        <dbReference type="SAM" id="Phobius"/>
    </source>
</evidence>